<dbReference type="Proteomes" id="UP000542342">
    <property type="component" value="Unassembled WGS sequence"/>
</dbReference>
<dbReference type="Gene3D" id="3.50.30.10">
    <property type="entry name" value="Phosphohistidine domain"/>
    <property type="match status" value="1"/>
</dbReference>
<protein>
    <recommendedName>
        <fullName evidence="5">Phosphoenolpyruvate synthase</fullName>
    </recommendedName>
</protein>
<dbReference type="GO" id="GO:0016301">
    <property type="term" value="F:kinase activity"/>
    <property type="evidence" value="ECO:0007669"/>
    <property type="project" value="InterPro"/>
</dbReference>
<dbReference type="Gene3D" id="3.30.470.20">
    <property type="entry name" value="ATP-grasp fold, B domain"/>
    <property type="match status" value="1"/>
</dbReference>
<dbReference type="InterPro" id="IPR008279">
    <property type="entry name" value="PEP-util_enz_mobile_dom"/>
</dbReference>
<dbReference type="Gene3D" id="3.30.1490.20">
    <property type="entry name" value="ATP-grasp fold, A domain"/>
    <property type="match status" value="2"/>
</dbReference>
<dbReference type="GO" id="GO:0005524">
    <property type="term" value="F:ATP binding"/>
    <property type="evidence" value="ECO:0007669"/>
    <property type="project" value="InterPro"/>
</dbReference>
<dbReference type="Pfam" id="PF00391">
    <property type="entry name" value="PEP-utilizers"/>
    <property type="match status" value="1"/>
</dbReference>
<dbReference type="InterPro" id="IPR051549">
    <property type="entry name" value="PEP_Utilizing_Enz"/>
</dbReference>
<dbReference type="InterPro" id="IPR036637">
    <property type="entry name" value="Phosphohistidine_dom_sf"/>
</dbReference>
<gene>
    <name evidence="3" type="ORF">H0921_12270</name>
</gene>
<feature type="domain" description="PEP-utilising enzyme mobile" evidence="1">
    <location>
        <begin position="764"/>
        <end position="834"/>
    </location>
</feature>
<evidence type="ECO:0000259" key="1">
    <source>
        <dbReference type="Pfam" id="PF00391"/>
    </source>
</evidence>
<dbReference type="AlphaFoldDB" id="A0A7V9ACA6"/>
<dbReference type="EMBL" id="JACEFB010000009">
    <property type="protein sequence ID" value="MBA2226938.1"/>
    <property type="molecule type" value="Genomic_DNA"/>
</dbReference>
<organism evidence="3 4">
    <name type="scientific">Thermogemmata fonticola</name>
    <dbReference type="NCBI Taxonomy" id="2755323"/>
    <lineage>
        <taxon>Bacteria</taxon>
        <taxon>Pseudomonadati</taxon>
        <taxon>Planctomycetota</taxon>
        <taxon>Planctomycetia</taxon>
        <taxon>Gemmatales</taxon>
        <taxon>Gemmataceae</taxon>
        <taxon>Thermogemmata</taxon>
    </lineage>
</organism>
<dbReference type="PANTHER" id="PTHR43615:SF1">
    <property type="entry name" value="PPDK_N DOMAIN-CONTAINING PROTEIN"/>
    <property type="match status" value="1"/>
</dbReference>
<dbReference type="SUPFAM" id="SSF56059">
    <property type="entry name" value="Glutathione synthetase ATP-binding domain-like"/>
    <property type="match status" value="1"/>
</dbReference>
<name>A0A7V9ACA6_9BACT</name>
<evidence type="ECO:0000313" key="4">
    <source>
        <dbReference type="Proteomes" id="UP000542342"/>
    </source>
</evidence>
<dbReference type="InterPro" id="IPR013815">
    <property type="entry name" value="ATP_grasp_subdomain_1"/>
</dbReference>
<dbReference type="SUPFAM" id="SSF52009">
    <property type="entry name" value="Phosphohistidine domain"/>
    <property type="match status" value="1"/>
</dbReference>
<evidence type="ECO:0008006" key="5">
    <source>
        <dbReference type="Google" id="ProtNLM"/>
    </source>
</evidence>
<proteinExistence type="predicted"/>
<sequence>MNTWVVWLESPEAVDVGSSGGKGASLAVLRQAGLPVPEGFIITTAAYRYLRDYGVRSEKRFVELLRQSYERLGRGRVAVRSSATGEDAAETSFAGQQETILGVEGEDALLEAVERCWRSLQGERAAAYRSRQGVDEQQMAMAVVVQRLIEAEVAGVLFTRNPLDPDRRTMLVEASWGLGEAVVSGRVQPDRFVLEWDSGRVREQQLGIKAIRRTAHGEEHVPAQEQQRYCLDEAALAQLAALGRQVEAYYGAPRDVEWAWCQGRLYLLQARPITTADAAERERLRQEEIARLRQLAGTQPAVWVRYNLSEILPEPTPMSWSVVSRLLAADGGFGAMNRALGAEPDPALGSQSAFDLVAGRPMLNLARLPRLQSPHPPFDYPLDEYKAHPERALDPKPRIQPLAGQGCLLGLLRLPVTVWRLFRQKAAVQRQMADYPPRMEALSRAFAEECQQALRQDRSALPPAEVHRQLLAWIERTLVAFASESLKATVFADTLWNELSVLLDQRLGGAEAARAAIGRLALGARPPAEADLAQALEHLQNGLLSREEFLARFGHRGPHEMELAQPRWREQPQLLDALLAPRAASASPLAPSVPSSSLPRRDRLAEETLASAVGEEVFANARLSGPLRDRCQHLVEQLRLFLGWREAAKHYLMLGYAVIREHLLELDRRFGLQGGIFYLTLADLPRLLAGENLRGEIAAARRRRQALLSLEVPPVLFSDDLEAIGRPVPLPAGAELFQGVPLSAGIAEGAALVLTEPAAAPPNQQGYILVCPSTDPAWVPLFAQAKGLIMETGGVLSHGAIVAREFGLPAVAGLPHITRQIRTGERLRVEGGSGRVVRLGPAGG</sequence>
<dbReference type="InterPro" id="IPR002192">
    <property type="entry name" value="PPDK_AMP/ATP-bd"/>
</dbReference>
<accession>A0A7V9ACA6</accession>
<dbReference type="RefSeq" id="WP_194538497.1">
    <property type="nucleotide sequence ID" value="NZ_JACEFB010000009.1"/>
</dbReference>
<comment type="caution">
    <text evidence="3">The sequence shown here is derived from an EMBL/GenBank/DDBJ whole genome shotgun (WGS) entry which is preliminary data.</text>
</comment>
<keyword evidence="4" id="KW-1185">Reference proteome</keyword>
<evidence type="ECO:0000259" key="2">
    <source>
        <dbReference type="Pfam" id="PF01326"/>
    </source>
</evidence>
<feature type="domain" description="Pyruvate phosphate dikinase AMP/ATP-binding" evidence="2">
    <location>
        <begin position="62"/>
        <end position="285"/>
    </location>
</feature>
<evidence type="ECO:0000313" key="3">
    <source>
        <dbReference type="EMBL" id="MBA2226938.1"/>
    </source>
</evidence>
<dbReference type="Pfam" id="PF01326">
    <property type="entry name" value="PPDK_N"/>
    <property type="match status" value="1"/>
</dbReference>
<dbReference type="PANTHER" id="PTHR43615">
    <property type="entry name" value="PHOSPHOENOLPYRUVATE SYNTHASE-RELATED"/>
    <property type="match status" value="1"/>
</dbReference>
<reference evidence="3 4" key="1">
    <citation type="submission" date="2020-07" db="EMBL/GenBank/DDBJ databases">
        <title>Thermogemmata thermophila gen. nov., sp. nov., a novel moderate thermophilic planctomycete from a Kamchatka hot spring.</title>
        <authorList>
            <person name="Elcheninov A.G."/>
            <person name="Podosokorskaya O.A."/>
            <person name="Kovaleva O.L."/>
            <person name="Novikov A."/>
            <person name="Bonch-Osmolovskaya E.A."/>
            <person name="Toshchakov S.V."/>
            <person name="Kublanov I.V."/>
        </authorList>
    </citation>
    <scope>NUCLEOTIDE SEQUENCE [LARGE SCALE GENOMIC DNA]</scope>
    <source>
        <strain evidence="3 4">2918</strain>
    </source>
</reference>